<evidence type="ECO:0000313" key="3">
    <source>
        <dbReference type="Proteomes" id="UP001260980"/>
    </source>
</evidence>
<reference evidence="2 3" key="1">
    <citation type="submission" date="2023-10" db="EMBL/GenBank/DDBJ databases">
        <title>Paenibacillus strain PFR10 Genome sequencing and assembly.</title>
        <authorList>
            <person name="Kim I."/>
        </authorList>
    </citation>
    <scope>NUCLEOTIDE SEQUENCE [LARGE SCALE GENOMIC DNA]</scope>
    <source>
        <strain evidence="2 3">PFR10</strain>
    </source>
</reference>
<dbReference type="InterPro" id="IPR025714">
    <property type="entry name" value="Methyltranfer_dom"/>
</dbReference>
<dbReference type="GO" id="GO:0008168">
    <property type="term" value="F:methyltransferase activity"/>
    <property type="evidence" value="ECO:0007669"/>
    <property type="project" value="UniProtKB-KW"/>
</dbReference>
<dbReference type="CDD" id="cd02440">
    <property type="entry name" value="AdoMet_MTases"/>
    <property type="match status" value="1"/>
</dbReference>
<sequence length="266" mass="30616">MDILSQWNEMTDDSQSRWDEIAAFWDDYMGEHSNRFHREIIRPKTEELLEVKEGQILLDIACGNGNFSRRLADLGAEVVAFDYSPNMIERAKIRSTTYINRIDYQVVDATNYQSLLTLGIEKYDGAVANMALMDIADLTCLTKALSQLLKKSGIFVFSIPHPCFQTPTTRKIHESEDRNGEIVTRNSVQISTYLTPEPSQTIGIKGQPVPHLLFHRPLSYYMNLFFSSGFVLDGLHEPSFEKDEQANNKFDWYDIPPAVIFRFRKM</sequence>
<dbReference type="PANTHER" id="PTHR43861">
    <property type="entry name" value="TRANS-ACONITATE 2-METHYLTRANSFERASE-RELATED"/>
    <property type="match status" value="1"/>
</dbReference>
<dbReference type="Gene3D" id="3.40.50.150">
    <property type="entry name" value="Vaccinia Virus protein VP39"/>
    <property type="match status" value="1"/>
</dbReference>
<dbReference type="GO" id="GO:0032259">
    <property type="term" value="P:methylation"/>
    <property type="evidence" value="ECO:0007669"/>
    <property type="project" value="UniProtKB-KW"/>
</dbReference>
<keyword evidence="3" id="KW-1185">Reference proteome</keyword>
<dbReference type="Pfam" id="PF13847">
    <property type="entry name" value="Methyltransf_31"/>
    <property type="match status" value="1"/>
</dbReference>
<protein>
    <submittedName>
        <fullName evidence="2">Methyltransferase domain-containing protein</fullName>
    </submittedName>
</protein>
<name>A0ABU3RBX6_9BACL</name>
<gene>
    <name evidence="2" type="ORF">RQP52_11875</name>
</gene>
<keyword evidence="2" id="KW-0808">Transferase</keyword>
<dbReference type="InterPro" id="IPR029063">
    <property type="entry name" value="SAM-dependent_MTases_sf"/>
</dbReference>
<evidence type="ECO:0000259" key="1">
    <source>
        <dbReference type="Pfam" id="PF13847"/>
    </source>
</evidence>
<evidence type="ECO:0000313" key="2">
    <source>
        <dbReference type="EMBL" id="MDU0201793.1"/>
    </source>
</evidence>
<organism evidence="2 3">
    <name type="scientific">Paenibacillus violae</name>
    <dbReference type="NCBI Taxonomy" id="3077234"/>
    <lineage>
        <taxon>Bacteria</taxon>
        <taxon>Bacillati</taxon>
        <taxon>Bacillota</taxon>
        <taxon>Bacilli</taxon>
        <taxon>Bacillales</taxon>
        <taxon>Paenibacillaceae</taxon>
        <taxon>Paenibacillus</taxon>
    </lineage>
</organism>
<dbReference type="PANTHER" id="PTHR43861:SF1">
    <property type="entry name" value="TRANS-ACONITATE 2-METHYLTRANSFERASE"/>
    <property type="match status" value="1"/>
</dbReference>
<proteinExistence type="predicted"/>
<dbReference type="EMBL" id="JAWCUD010000003">
    <property type="protein sequence ID" value="MDU0201793.1"/>
    <property type="molecule type" value="Genomic_DNA"/>
</dbReference>
<feature type="domain" description="Methyltransferase" evidence="1">
    <location>
        <begin position="53"/>
        <end position="182"/>
    </location>
</feature>
<comment type="caution">
    <text evidence="2">The sequence shown here is derived from an EMBL/GenBank/DDBJ whole genome shotgun (WGS) entry which is preliminary data.</text>
</comment>
<accession>A0ABU3RBX6</accession>
<keyword evidence="2" id="KW-0489">Methyltransferase</keyword>
<dbReference type="Proteomes" id="UP001260980">
    <property type="component" value="Unassembled WGS sequence"/>
</dbReference>
<dbReference type="SUPFAM" id="SSF53335">
    <property type="entry name" value="S-adenosyl-L-methionine-dependent methyltransferases"/>
    <property type="match status" value="1"/>
</dbReference>